<evidence type="ECO:0000256" key="1">
    <source>
        <dbReference type="SAM" id="Phobius"/>
    </source>
</evidence>
<sequence>MPTRLIPRASFFRSLFHSSLTAAVRPEFLTSSSARYVNPRQHTTGGDCITQTIPSSWIAGRSDEQVLALFTSGFFGGFVFALEWLLLTAAGGRILPVGYTGFTRDAQAARTLWRQVDVSDSYLHPIGTCLFGTFMVLDKHIGPQSELIENDQRTSWVDYGFGSDKSSFAGCHRFQITTTRAHQGEGKCKIGSSTETRVQIELLGFHCNPQTNQPGAPEILKLFHWGYAKMLFANGVQSVLLGRA</sequence>
<dbReference type="OrthoDB" id="3354680at2759"/>
<accession>A0A318Z9E9</accession>
<organism evidence="2 3">
    <name type="scientific">Aspergillus saccharolyticus JOP 1030-1</name>
    <dbReference type="NCBI Taxonomy" id="1450539"/>
    <lineage>
        <taxon>Eukaryota</taxon>
        <taxon>Fungi</taxon>
        <taxon>Dikarya</taxon>
        <taxon>Ascomycota</taxon>
        <taxon>Pezizomycotina</taxon>
        <taxon>Eurotiomycetes</taxon>
        <taxon>Eurotiomycetidae</taxon>
        <taxon>Eurotiales</taxon>
        <taxon>Aspergillaceae</taxon>
        <taxon>Aspergillus</taxon>
        <taxon>Aspergillus subgen. Circumdati</taxon>
    </lineage>
</organism>
<keyword evidence="1" id="KW-0472">Membrane</keyword>
<evidence type="ECO:0000313" key="3">
    <source>
        <dbReference type="Proteomes" id="UP000248349"/>
    </source>
</evidence>
<keyword evidence="3" id="KW-1185">Reference proteome</keyword>
<protein>
    <submittedName>
        <fullName evidence="2">Uncharacterized protein</fullName>
    </submittedName>
</protein>
<dbReference type="AlphaFoldDB" id="A0A318Z9E9"/>
<evidence type="ECO:0000313" key="2">
    <source>
        <dbReference type="EMBL" id="PYH40170.1"/>
    </source>
</evidence>
<dbReference type="RefSeq" id="XP_025426152.1">
    <property type="nucleotide sequence ID" value="XM_025573861.1"/>
</dbReference>
<feature type="transmembrane region" description="Helical" evidence="1">
    <location>
        <begin position="66"/>
        <end position="87"/>
    </location>
</feature>
<dbReference type="STRING" id="1450539.A0A318Z9E9"/>
<dbReference type="Proteomes" id="UP000248349">
    <property type="component" value="Unassembled WGS sequence"/>
</dbReference>
<keyword evidence="1" id="KW-1133">Transmembrane helix</keyword>
<name>A0A318Z9E9_9EURO</name>
<gene>
    <name evidence="2" type="ORF">BP01DRAFT_351909</name>
</gene>
<keyword evidence="1" id="KW-0812">Transmembrane</keyword>
<dbReference type="GeneID" id="37075089"/>
<proteinExistence type="predicted"/>
<dbReference type="EMBL" id="KZ821297">
    <property type="protein sequence ID" value="PYH40170.1"/>
    <property type="molecule type" value="Genomic_DNA"/>
</dbReference>
<reference evidence="2 3" key="1">
    <citation type="submission" date="2016-12" db="EMBL/GenBank/DDBJ databases">
        <title>The genomes of Aspergillus section Nigri reveals drivers in fungal speciation.</title>
        <authorList>
            <consortium name="DOE Joint Genome Institute"/>
            <person name="Vesth T.C."/>
            <person name="Nybo J."/>
            <person name="Theobald S."/>
            <person name="Brandl J."/>
            <person name="Frisvad J.C."/>
            <person name="Nielsen K.F."/>
            <person name="Lyhne E.K."/>
            <person name="Kogle M.E."/>
            <person name="Kuo A."/>
            <person name="Riley R."/>
            <person name="Clum A."/>
            <person name="Nolan M."/>
            <person name="Lipzen A."/>
            <person name="Salamov A."/>
            <person name="Henrissat B."/>
            <person name="Wiebenga A."/>
            <person name="De Vries R.P."/>
            <person name="Grigoriev I.V."/>
            <person name="Mortensen U.H."/>
            <person name="Andersen M.R."/>
            <person name="Baker S.E."/>
        </authorList>
    </citation>
    <scope>NUCLEOTIDE SEQUENCE [LARGE SCALE GENOMIC DNA]</scope>
    <source>
        <strain evidence="2 3">JOP 1030-1</strain>
    </source>
</reference>